<comment type="caution">
    <text evidence="9">The sequence shown here is derived from an EMBL/GenBank/DDBJ whole genome shotgun (WGS) entry which is preliminary data.</text>
</comment>
<evidence type="ECO:0000256" key="3">
    <source>
        <dbReference type="ARBA" id="ARBA00022448"/>
    </source>
</evidence>
<evidence type="ECO:0000256" key="4">
    <source>
        <dbReference type="ARBA" id="ARBA00022544"/>
    </source>
</evidence>
<organism evidence="9 10">
    <name type="scientific">Calditerricola satsumensis</name>
    <dbReference type="NCBI Taxonomy" id="373054"/>
    <lineage>
        <taxon>Bacteria</taxon>
        <taxon>Bacillati</taxon>
        <taxon>Bacillota</taxon>
        <taxon>Bacilli</taxon>
        <taxon>Bacillales</taxon>
        <taxon>Bacillaceae</taxon>
        <taxon>Calditerricola</taxon>
    </lineage>
</organism>
<evidence type="ECO:0000256" key="8">
    <source>
        <dbReference type="SAM" id="Phobius"/>
    </source>
</evidence>
<keyword evidence="3" id="KW-0813">Transport</keyword>
<feature type="transmembrane region" description="Helical" evidence="8">
    <location>
        <begin position="12"/>
        <end position="32"/>
    </location>
</feature>
<feature type="transmembrane region" description="Helical" evidence="8">
    <location>
        <begin position="273"/>
        <end position="295"/>
    </location>
</feature>
<dbReference type="AlphaFoldDB" id="A0A8J3F8K6"/>
<evidence type="ECO:0000313" key="9">
    <source>
        <dbReference type="EMBL" id="GGJ93400.1"/>
    </source>
</evidence>
<accession>A0A8J3F8K6</accession>
<dbReference type="RefSeq" id="WP_054669204.1">
    <property type="nucleotide sequence ID" value="NZ_BMOF01000004.1"/>
</dbReference>
<dbReference type="PANTHER" id="PTHR34975:SF2">
    <property type="entry name" value="SPORE GERMINATION PROTEIN A2"/>
    <property type="match status" value="1"/>
</dbReference>
<dbReference type="InterPro" id="IPR004761">
    <property type="entry name" value="Spore_GerAB"/>
</dbReference>
<dbReference type="Proteomes" id="UP000637720">
    <property type="component" value="Unassembled WGS sequence"/>
</dbReference>
<evidence type="ECO:0000256" key="5">
    <source>
        <dbReference type="ARBA" id="ARBA00022692"/>
    </source>
</evidence>
<dbReference type="NCBIfam" id="TIGR00912">
    <property type="entry name" value="2A0309"/>
    <property type="match status" value="1"/>
</dbReference>
<feature type="transmembrane region" description="Helical" evidence="8">
    <location>
        <begin position="44"/>
        <end position="65"/>
    </location>
</feature>
<gene>
    <name evidence="9" type="ORF">GCM10007043_03900</name>
</gene>
<feature type="transmembrane region" description="Helical" evidence="8">
    <location>
        <begin position="218"/>
        <end position="241"/>
    </location>
</feature>
<dbReference type="PANTHER" id="PTHR34975">
    <property type="entry name" value="SPORE GERMINATION PROTEIN A2"/>
    <property type="match status" value="1"/>
</dbReference>
<comment type="subcellular location">
    <subcellularLocation>
        <location evidence="1">Membrane</location>
        <topology evidence="1">Multi-pass membrane protein</topology>
    </subcellularLocation>
</comment>
<feature type="transmembrane region" description="Helical" evidence="8">
    <location>
        <begin position="307"/>
        <end position="327"/>
    </location>
</feature>
<reference evidence="9" key="2">
    <citation type="submission" date="2020-09" db="EMBL/GenBank/DDBJ databases">
        <authorList>
            <person name="Sun Q."/>
            <person name="Ohkuma M."/>
        </authorList>
    </citation>
    <scope>NUCLEOTIDE SEQUENCE</scope>
    <source>
        <strain evidence="9">JCM 14719</strain>
    </source>
</reference>
<reference evidence="9" key="1">
    <citation type="journal article" date="2014" name="Int. J. Syst. Evol. Microbiol.">
        <title>Complete genome sequence of Corynebacterium casei LMG S-19264T (=DSM 44701T), isolated from a smear-ripened cheese.</title>
        <authorList>
            <consortium name="US DOE Joint Genome Institute (JGI-PGF)"/>
            <person name="Walter F."/>
            <person name="Albersmeier A."/>
            <person name="Kalinowski J."/>
            <person name="Ruckert C."/>
        </authorList>
    </citation>
    <scope>NUCLEOTIDE SEQUENCE</scope>
    <source>
        <strain evidence="9">JCM 14719</strain>
    </source>
</reference>
<feature type="transmembrane region" description="Helical" evidence="8">
    <location>
        <begin position="333"/>
        <end position="355"/>
    </location>
</feature>
<evidence type="ECO:0000256" key="6">
    <source>
        <dbReference type="ARBA" id="ARBA00022989"/>
    </source>
</evidence>
<evidence type="ECO:0000256" key="2">
    <source>
        <dbReference type="ARBA" id="ARBA00007998"/>
    </source>
</evidence>
<feature type="transmembrane region" description="Helical" evidence="8">
    <location>
        <begin position="120"/>
        <end position="137"/>
    </location>
</feature>
<keyword evidence="5 8" id="KW-0812">Transmembrane</keyword>
<keyword evidence="10" id="KW-1185">Reference proteome</keyword>
<evidence type="ECO:0000256" key="7">
    <source>
        <dbReference type="ARBA" id="ARBA00023136"/>
    </source>
</evidence>
<feature type="transmembrane region" description="Helical" evidence="8">
    <location>
        <begin position="144"/>
        <end position="165"/>
    </location>
</feature>
<dbReference type="Pfam" id="PF03845">
    <property type="entry name" value="Spore_permease"/>
    <property type="match status" value="1"/>
</dbReference>
<feature type="transmembrane region" description="Helical" evidence="8">
    <location>
        <begin position="91"/>
        <end position="114"/>
    </location>
</feature>
<dbReference type="GO" id="GO:0009847">
    <property type="term" value="P:spore germination"/>
    <property type="evidence" value="ECO:0007669"/>
    <property type="project" value="InterPro"/>
</dbReference>
<comment type="similarity">
    <text evidence="2">Belongs to the amino acid-polyamine-organocation (APC) superfamily. Spore germination protein (SGP) (TC 2.A.3.9) family.</text>
</comment>
<proteinExistence type="inferred from homology"/>
<evidence type="ECO:0000256" key="1">
    <source>
        <dbReference type="ARBA" id="ARBA00004141"/>
    </source>
</evidence>
<keyword evidence="7 8" id="KW-0472">Membrane</keyword>
<protein>
    <submittedName>
        <fullName evidence="9">Uncharacterized protein</fullName>
    </submittedName>
</protein>
<keyword evidence="4" id="KW-0309">Germination</keyword>
<sequence length="371" mass="40994">MAHAPNRPVLSAADVLFLINTTQVGVGIFRMAREHITATGSDAWLVPLLGGLAVALLLGAAYALLARHARGNWLDLGDTLLSAPLNAPFRVAFFAYCTLQAAAVTAAFVDILAILTFPTIHRYILSLLLFLPAWYALSGGIHVLAKLGLFTFLITIWMVALGYYPLREADWLNLLPVLDTPPATLLRQAANSGFEFSGFEMFLFLFPYLDDRRRAFRAALWGHGITTLVYAYVVLITIVYFGKEQIRHVLYPLLDLFRVVALPVMERFEMFMLSLWLFQIVATVGAYLWMAAEILNRWPRIQPHRHVLAFVAALALYAALPESYLAIERLSGWSGKAGLALVVVTLLLYGIGHFVRKRGTGYAKGGSPAAG</sequence>
<evidence type="ECO:0000313" key="10">
    <source>
        <dbReference type="Proteomes" id="UP000637720"/>
    </source>
</evidence>
<keyword evidence="6 8" id="KW-1133">Transmembrane helix</keyword>
<dbReference type="EMBL" id="BMOF01000004">
    <property type="protein sequence ID" value="GGJ93400.1"/>
    <property type="molecule type" value="Genomic_DNA"/>
</dbReference>
<dbReference type="GO" id="GO:0016020">
    <property type="term" value="C:membrane"/>
    <property type="evidence" value="ECO:0007669"/>
    <property type="project" value="UniProtKB-SubCell"/>
</dbReference>
<name>A0A8J3F8K6_9BACI</name>